<evidence type="ECO:0000259" key="1">
    <source>
        <dbReference type="Pfam" id="PF00561"/>
    </source>
</evidence>
<dbReference type="PANTHER" id="PTHR43689">
    <property type="entry name" value="HYDROLASE"/>
    <property type="match status" value="1"/>
</dbReference>
<dbReference type="SUPFAM" id="SSF53474">
    <property type="entry name" value="alpha/beta-Hydrolases"/>
    <property type="match status" value="1"/>
</dbReference>
<dbReference type="PANTHER" id="PTHR43689:SF8">
    <property type="entry name" value="ALPHA_BETA-HYDROLASES SUPERFAMILY PROTEIN"/>
    <property type="match status" value="1"/>
</dbReference>
<dbReference type="RefSeq" id="WP_212608747.1">
    <property type="nucleotide sequence ID" value="NZ_CP073910.1"/>
</dbReference>
<dbReference type="Pfam" id="PF00561">
    <property type="entry name" value="Abhydrolase_1"/>
    <property type="match status" value="1"/>
</dbReference>
<dbReference type="EMBL" id="CP073910">
    <property type="protein sequence ID" value="QUT05049.1"/>
    <property type="molecule type" value="Genomic_DNA"/>
</dbReference>
<keyword evidence="2" id="KW-0378">Hydrolase</keyword>
<dbReference type="Proteomes" id="UP000681425">
    <property type="component" value="Chromosome"/>
</dbReference>
<gene>
    <name evidence="2" type="ORF">KFK14_18850</name>
</gene>
<organism evidence="2 3">
    <name type="scientific">Sphingobium phenoxybenzoativorans</name>
    <dbReference type="NCBI Taxonomy" id="1592790"/>
    <lineage>
        <taxon>Bacteria</taxon>
        <taxon>Pseudomonadati</taxon>
        <taxon>Pseudomonadota</taxon>
        <taxon>Alphaproteobacteria</taxon>
        <taxon>Sphingomonadales</taxon>
        <taxon>Sphingomonadaceae</taxon>
        <taxon>Sphingobium</taxon>
    </lineage>
</organism>
<proteinExistence type="predicted"/>
<dbReference type="InterPro" id="IPR029058">
    <property type="entry name" value="AB_hydrolase_fold"/>
</dbReference>
<sequence>MYLWPEIARGSIRLDYVQAGPIRTRYVEAGDATAREAVVFIPGTGGHLEAFTRNLLPHAEQYRTIALDMVGHGYSDKPDHDYEIRHYVAHLKDFCDAMGLDRIHVHGESLGGWIAAQFAIDHPERTASLTLNTAGGLNTDPKVMERVYNVTMKAVAEASLETVRARLEWLMNDPSLVTNDLIELRYAIYTQPGFLKAMEHILCLQNMDIRMRNVLTDESLSAIKAPTLVIWTDHDPTAPVATGERFVAAIPNAEPLVIMDDCAHWPQWEKADEFNSLHLAFLARQTAAAGAALVE</sequence>
<reference evidence="2" key="1">
    <citation type="submission" date="2021-04" db="EMBL/GenBank/DDBJ databases">
        <title>Isolation of p-tert-butylphenol degrading bacteria Sphingobium phenoxybenzoativorans Tas13 from active sludge.</title>
        <authorList>
            <person name="Li Y."/>
        </authorList>
    </citation>
    <scope>NUCLEOTIDE SEQUENCE</scope>
    <source>
        <strain evidence="2">Tas13</strain>
    </source>
</reference>
<name>A0A975Q0S4_9SPHN</name>
<accession>A0A975Q0S4</accession>
<protein>
    <submittedName>
        <fullName evidence="2">Alpha/beta fold hydrolase</fullName>
    </submittedName>
</protein>
<dbReference type="Gene3D" id="3.40.50.1820">
    <property type="entry name" value="alpha/beta hydrolase"/>
    <property type="match status" value="1"/>
</dbReference>
<evidence type="ECO:0000313" key="2">
    <source>
        <dbReference type="EMBL" id="QUT05049.1"/>
    </source>
</evidence>
<dbReference type="InterPro" id="IPR000073">
    <property type="entry name" value="AB_hydrolase_1"/>
</dbReference>
<keyword evidence="3" id="KW-1185">Reference proteome</keyword>
<dbReference type="KEGG" id="spph:KFK14_18850"/>
<dbReference type="GO" id="GO:0016787">
    <property type="term" value="F:hydrolase activity"/>
    <property type="evidence" value="ECO:0007669"/>
    <property type="project" value="UniProtKB-KW"/>
</dbReference>
<evidence type="ECO:0000313" key="3">
    <source>
        <dbReference type="Proteomes" id="UP000681425"/>
    </source>
</evidence>
<dbReference type="PRINTS" id="PR00111">
    <property type="entry name" value="ABHYDROLASE"/>
</dbReference>
<dbReference type="AlphaFoldDB" id="A0A975Q0S4"/>
<feature type="domain" description="AB hydrolase-1" evidence="1">
    <location>
        <begin position="37"/>
        <end position="271"/>
    </location>
</feature>